<keyword evidence="2" id="KW-0238">DNA-binding</keyword>
<dbReference type="PROSITE" id="PS00041">
    <property type="entry name" value="HTH_ARAC_FAMILY_1"/>
    <property type="match status" value="1"/>
</dbReference>
<evidence type="ECO:0000256" key="1">
    <source>
        <dbReference type="ARBA" id="ARBA00023015"/>
    </source>
</evidence>
<dbReference type="InterPro" id="IPR020449">
    <property type="entry name" value="Tscrpt_reg_AraC-type_HTH"/>
</dbReference>
<evidence type="ECO:0000313" key="6">
    <source>
        <dbReference type="Proteomes" id="UP000324611"/>
    </source>
</evidence>
<protein>
    <submittedName>
        <fullName evidence="5">Helix-turn-helix transcriptional regulator</fullName>
    </submittedName>
</protein>
<dbReference type="InterPro" id="IPR018062">
    <property type="entry name" value="HTH_AraC-typ_CS"/>
</dbReference>
<keyword evidence="1" id="KW-0805">Transcription regulation</keyword>
<dbReference type="GO" id="GO:0003700">
    <property type="term" value="F:DNA-binding transcription factor activity"/>
    <property type="evidence" value="ECO:0007669"/>
    <property type="project" value="InterPro"/>
</dbReference>
<dbReference type="PROSITE" id="PS01124">
    <property type="entry name" value="HTH_ARAC_FAMILY_2"/>
    <property type="match status" value="1"/>
</dbReference>
<reference evidence="5 6" key="2">
    <citation type="submission" date="2019-09" db="EMBL/GenBank/DDBJ databases">
        <authorList>
            <person name="Jin C."/>
        </authorList>
    </citation>
    <scope>NUCLEOTIDE SEQUENCE [LARGE SCALE GENOMIC DNA]</scope>
    <source>
        <strain evidence="5 6">BN140078</strain>
    </source>
</reference>
<dbReference type="Gene3D" id="1.10.10.60">
    <property type="entry name" value="Homeodomain-like"/>
    <property type="match status" value="2"/>
</dbReference>
<evidence type="ECO:0000256" key="2">
    <source>
        <dbReference type="ARBA" id="ARBA00023125"/>
    </source>
</evidence>
<dbReference type="RefSeq" id="WP_149841576.1">
    <property type="nucleotide sequence ID" value="NZ_VUOC01000004.1"/>
</dbReference>
<dbReference type="InterPro" id="IPR018060">
    <property type="entry name" value="HTH_AraC"/>
</dbReference>
<organism evidence="5 6">
    <name type="scientific">Chitinophaga agrisoli</name>
    <dbReference type="NCBI Taxonomy" id="2607653"/>
    <lineage>
        <taxon>Bacteria</taxon>
        <taxon>Pseudomonadati</taxon>
        <taxon>Bacteroidota</taxon>
        <taxon>Chitinophagia</taxon>
        <taxon>Chitinophagales</taxon>
        <taxon>Chitinophagaceae</taxon>
        <taxon>Chitinophaga</taxon>
    </lineage>
</organism>
<name>A0A5B2VNV7_9BACT</name>
<evidence type="ECO:0000259" key="4">
    <source>
        <dbReference type="PROSITE" id="PS01124"/>
    </source>
</evidence>
<dbReference type="Proteomes" id="UP000324611">
    <property type="component" value="Unassembled WGS sequence"/>
</dbReference>
<dbReference type="InterPro" id="IPR009057">
    <property type="entry name" value="Homeodomain-like_sf"/>
</dbReference>
<dbReference type="EMBL" id="VUOC01000004">
    <property type="protein sequence ID" value="KAA2240398.1"/>
    <property type="molecule type" value="Genomic_DNA"/>
</dbReference>
<dbReference type="GO" id="GO:0043565">
    <property type="term" value="F:sequence-specific DNA binding"/>
    <property type="evidence" value="ECO:0007669"/>
    <property type="project" value="InterPro"/>
</dbReference>
<dbReference type="AlphaFoldDB" id="A0A5B2VNV7"/>
<keyword evidence="3" id="KW-0804">Transcription</keyword>
<evidence type="ECO:0000256" key="3">
    <source>
        <dbReference type="ARBA" id="ARBA00023163"/>
    </source>
</evidence>
<dbReference type="PRINTS" id="PR00032">
    <property type="entry name" value="HTHARAC"/>
</dbReference>
<feature type="domain" description="HTH araC/xylS-type" evidence="4">
    <location>
        <begin position="225"/>
        <end position="322"/>
    </location>
</feature>
<dbReference type="InterPro" id="IPR053142">
    <property type="entry name" value="PchR_regulatory_protein"/>
</dbReference>
<reference evidence="5 6" key="1">
    <citation type="submission" date="2019-09" db="EMBL/GenBank/DDBJ databases">
        <title>Chitinophaga ginsengihumi sp. nov., isolated from soil of ginseng rhizosphere.</title>
        <authorList>
            <person name="Lee J."/>
        </authorList>
    </citation>
    <scope>NUCLEOTIDE SEQUENCE [LARGE SCALE GENOMIC DNA]</scope>
    <source>
        <strain evidence="5 6">BN140078</strain>
    </source>
</reference>
<dbReference type="Pfam" id="PF12833">
    <property type="entry name" value="HTH_18"/>
    <property type="match status" value="1"/>
</dbReference>
<dbReference type="PANTHER" id="PTHR47893">
    <property type="entry name" value="REGULATORY PROTEIN PCHR"/>
    <property type="match status" value="1"/>
</dbReference>
<comment type="caution">
    <text evidence="5">The sequence shown here is derived from an EMBL/GenBank/DDBJ whole genome shotgun (WGS) entry which is preliminary data.</text>
</comment>
<keyword evidence="6" id="KW-1185">Reference proteome</keyword>
<sequence>MREEPPEKQPDFPGFDHLRGLPDSATPYNFFVSLPEVTGHYRLLKMNGLAVSDGYMELKSQRLSVHMEHINDLPLIEMNFSLEGNIRQKLGFVQDDVMYTKGYHNIMYNQGEWERNQFLHCGIHNTFTINIHAERFLQLFYGHSFPMDELVEKVVKGTPFLVQRPGITFTPQMGAIIQSFWNTPLTGGLKSLFMETKMMELLLLQWELFLQPTPCKAQYDLEKLELAKEILLKDMQHPPSLTQLARLCGLNEFKLKKGFKEVYHNTVFGYFASVRLEQARQLVLHTGKTLSEIAYETGFSHPQHFQRAFKQQFGMAPGQLRK</sequence>
<evidence type="ECO:0000313" key="5">
    <source>
        <dbReference type="EMBL" id="KAA2240398.1"/>
    </source>
</evidence>
<proteinExistence type="predicted"/>
<accession>A0A5B2VNV7</accession>
<dbReference type="PANTHER" id="PTHR47893:SF1">
    <property type="entry name" value="REGULATORY PROTEIN PCHR"/>
    <property type="match status" value="1"/>
</dbReference>
<gene>
    <name evidence="5" type="ORF">F0L74_30040</name>
</gene>
<dbReference type="SUPFAM" id="SSF46689">
    <property type="entry name" value="Homeodomain-like"/>
    <property type="match status" value="2"/>
</dbReference>
<dbReference type="SMART" id="SM00342">
    <property type="entry name" value="HTH_ARAC"/>
    <property type="match status" value="1"/>
</dbReference>